<protein>
    <recommendedName>
        <fullName evidence="4">C2H2-type domain-containing protein</fullName>
    </recommendedName>
</protein>
<feature type="region of interest" description="Disordered" evidence="3">
    <location>
        <begin position="315"/>
        <end position="349"/>
    </location>
</feature>
<accession>A0A7J7LDR9</accession>
<feature type="domain" description="C2H2-type" evidence="4">
    <location>
        <begin position="69"/>
        <end position="91"/>
    </location>
</feature>
<sequence length="679" mass="76288">MRFDQIFRKPEEGNDSLDTFIRQTIGREPVLSFTRAGDSPVQWIQLLHALEQQDLPGWPLLSPPKVQMQKCDKCIREFCSPINYRRHKRLHRRSLNNDKDFAKNRCFLGAFWDKLSLDEAKEALSLKDVMLENVSGSTVIKALASFIRKPGFSSLPQVYVKAGAALLDVIQARPSRFPITSLELFSILDDASETTFLCAGTALSMQKFVFDGEVGKIGLEMKNLIACTSFLVEKELVKAWFADKDAEALRCHKLLVEEEEAAQKRQIEILERRRLKKLRQKEQKAKDQIDQNEAGAKKNALGFSEILPAYEETPRPLAASNSDSSTSESLSDPAQPLLEHTGSHSRFEDADIDTVSDIPELNYFQTVDHQTQQRNDRRHLAFSRRSMANPQRGLSNVIYLAKLGPIQKHVSQRDKRPAAPIPNSHKIWTKKTKTGNGGEVLNSKVQRDSRCQLEQNENSRCQLEENENLWCQLEENENSRCQPVLSENSKYLTEQNESCEVLIGSIAVTLDQFASHQPPKSSEVNENVSKSLVKLGRSMGRNEVGGLSIVQNCEGKSEEATVTSKATYVSLTNGSCSPCDTTHSWVDSAEMLEEGEDSKDPKLFCSNAAKSFLTRRWKETISGDHVKLVLSPKRKPPDSPESQAAHSASVNGAVKAIFRAKLEKSSRLKYVPKQISNKE</sequence>
<organism evidence="5 6">
    <name type="scientific">Kingdonia uniflora</name>
    <dbReference type="NCBI Taxonomy" id="39325"/>
    <lineage>
        <taxon>Eukaryota</taxon>
        <taxon>Viridiplantae</taxon>
        <taxon>Streptophyta</taxon>
        <taxon>Embryophyta</taxon>
        <taxon>Tracheophyta</taxon>
        <taxon>Spermatophyta</taxon>
        <taxon>Magnoliopsida</taxon>
        <taxon>Ranunculales</taxon>
        <taxon>Circaeasteraceae</taxon>
        <taxon>Kingdonia</taxon>
    </lineage>
</organism>
<keyword evidence="1" id="KW-0862">Zinc</keyword>
<name>A0A7J7LDR9_9MAGN</name>
<dbReference type="PROSITE" id="PS00028">
    <property type="entry name" value="ZINC_FINGER_C2H2_1"/>
    <property type="match status" value="1"/>
</dbReference>
<dbReference type="PANTHER" id="PTHR36055:SF1">
    <property type="entry name" value="C2H2-LIKE ZINC FINGER PROTEIN"/>
    <property type="match status" value="1"/>
</dbReference>
<dbReference type="GO" id="GO:0008270">
    <property type="term" value="F:zinc ion binding"/>
    <property type="evidence" value="ECO:0007669"/>
    <property type="project" value="UniProtKB-KW"/>
</dbReference>
<dbReference type="OrthoDB" id="191139at2759"/>
<feature type="compositionally biased region" description="Low complexity" evidence="3">
    <location>
        <begin position="320"/>
        <end position="331"/>
    </location>
</feature>
<evidence type="ECO:0000313" key="6">
    <source>
        <dbReference type="Proteomes" id="UP000541444"/>
    </source>
</evidence>
<reference evidence="5 6" key="1">
    <citation type="journal article" date="2020" name="IScience">
        <title>Genome Sequencing of the Endangered Kingdonia uniflora (Circaeasteraceae, Ranunculales) Reveals Potential Mechanisms of Evolutionary Specialization.</title>
        <authorList>
            <person name="Sun Y."/>
            <person name="Deng T."/>
            <person name="Zhang A."/>
            <person name="Moore M.J."/>
            <person name="Landis J.B."/>
            <person name="Lin N."/>
            <person name="Zhang H."/>
            <person name="Zhang X."/>
            <person name="Huang J."/>
            <person name="Zhang X."/>
            <person name="Sun H."/>
            <person name="Wang H."/>
        </authorList>
    </citation>
    <scope>NUCLEOTIDE SEQUENCE [LARGE SCALE GENOMIC DNA]</scope>
    <source>
        <strain evidence="5">TB1705</strain>
        <tissue evidence="5">Leaf</tissue>
    </source>
</reference>
<evidence type="ECO:0000259" key="4">
    <source>
        <dbReference type="PROSITE" id="PS50157"/>
    </source>
</evidence>
<evidence type="ECO:0000256" key="3">
    <source>
        <dbReference type="SAM" id="MobiDB-lite"/>
    </source>
</evidence>
<feature type="coiled-coil region" evidence="2">
    <location>
        <begin position="253"/>
        <end position="295"/>
    </location>
</feature>
<dbReference type="EMBL" id="JACGCM010002358">
    <property type="protein sequence ID" value="KAF6140664.1"/>
    <property type="molecule type" value="Genomic_DNA"/>
</dbReference>
<keyword evidence="1" id="KW-0479">Metal-binding</keyword>
<evidence type="ECO:0000256" key="2">
    <source>
        <dbReference type="SAM" id="Coils"/>
    </source>
</evidence>
<evidence type="ECO:0000256" key="1">
    <source>
        <dbReference type="PROSITE-ProRule" id="PRU00042"/>
    </source>
</evidence>
<keyword evidence="1" id="KW-0863">Zinc-finger</keyword>
<keyword evidence="2" id="KW-0175">Coiled coil</keyword>
<dbReference type="Proteomes" id="UP000541444">
    <property type="component" value="Unassembled WGS sequence"/>
</dbReference>
<dbReference type="PROSITE" id="PS50157">
    <property type="entry name" value="ZINC_FINGER_C2H2_2"/>
    <property type="match status" value="1"/>
</dbReference>
<keyword evidence="6" id="KW-1185">Reference proteome</keyword>
<dbReference type="AlphaFoldDB" id="A0A7J7LDR9"/>
<proteinExistence type="predicted"/>
<dbReference type="PANTHER" id="PTHR36055">
    <property type="entry name" value="C2H2-LIKE ZINC FINGER PROTEIN"/>
    <property type="match status" value="1"/>
</dbReference>
<evidence type="ECO:0000313" key="5">
    <source>
        <dbReference type="EMBL" id="KAF6140664.1"/>
    </source>
</evidence>
<comment type="caution">
    <text evidence="5">The sequence shown here is derived from an EMBL/GenBank/DDBJ whole genome shotgun (WGS) entry which is preliminary data.</text>
</comment>
<feature type="region of interest" description="Disordered" evidence="3">
    <location>
        <begin position="630"/>
        <end position="649"/>
    </location>
</feature>
<gene>
    <name evidence="5" type="ORF">GIB67_013957</name>
</gene>
<dbReference type="InterPro" id="IPR013087">
    <property type="entry name" value="Znf_C2H2_type"/>
</dbReference>
<feature type="compositionally biased region" description="Polar residues" evidence="3">
    <location>
        <begin position="640"/>
        <end position="649"/>
    </location>
</feature>